<dbReference type="InterPro" id="IPR029016">
    <property type="entry name" value="GAF-like_dom_sf"/>
</dbReference>
<comment type="subcellular location">
    <subcellularLocation>
        <location evidence="2">Membrane</location>
        <topology evidence="2">Multi-pass membrane protein</topology>
    </subcellularLocation>
</comment>
<keyword evidence="6" id="KW-0812">Transmembrane</keyword>
<dbReference type="SMART" id="SM00065">
    <property type="entry name" value="GAF"/>
    <property type="match status" value="1"/>
</dbReference>
<dbReference type="PANTHER" id="PTHR42878:SF7">
    <property type="entry name" value="SENSOR HISTIDINE KINASE GLRK"/>
    <property type="match status" value="1"/>
</dbReference>
<dbReference type="InterPro" id="IPR013656">
    <property type="entry name" value="PAS_4"/>
</dbReference>
<dbReference type="GO" id="GO:0005524">
    <property type="term" value="F:ATP binding"/>
    <property type="evidence" value="ECO:0007669"/>
    <property type="project" value="UniProtKB-KW"/>
</dbReference>
<evidence type="ECO:0000256" key="8">
    <source>
        <dbReference type="ARBA" id="ARBA00022777"/>
    </source>
</evidence>
<evidence type="ECO:0000256" key="5">
    <source>
        <dbReference type="ARBA" id="ARBA00022679"/>
    </source>
</evidence>
<protein>
    <recommendedName>
        <fullName evidence="3">histidine kinase</fullName>
        <ecNumber evidence="3">2.7.13.3</ecNumber>
    </recommendedName>
</protein>
<keyword evidence="7" id="KW-0547">Nucleotide-binding</keyword>
<organism evidence="14 15">
    <name type="scientific">Hydrogenophaga luteola</name>
    <dbReference type="NCBI Taxonomy" id="1591122"/>
    <lineage>
        <taxon>Bacteria</taxon>
        <taxon>Pseudomonadati</taxon>
        <taxon>Pseudomonadota</taxon>
        <taxon>Betaproteobacteria</taxon>
        <taxon>Burkholderiales</taxon>
        <taxon>Comamonadaceae</taxon>
        <taxon>Hydrogenophaga</taxon>
    </lineage>
</organism>
<feature type="domain" description="Histidine kinase" evidence="13">
    <location>
        <begin position="322"/>
        <end position="537"/>
    </location>
</feature>
<evidence type="ECO:0000256" key="9">
    <source>
        <dbReference type="ARBA" id="ARBA00022840"/>
    </source>
</evidence>
<keyword evidence="5" id="KW-0808">Transferase</keyword>
<dbReference type="SUPFAM" id="SSF55785">
    <property type="entry name" value="PYP-like sensor domain (PAS domain)"/>
    <property type="match status" value="1"/>
</dbReference>
<evidence type="ECO:0000256" key="3">
    <source>
        <dbReference type="ARBA" id="ARBA00012438"/>
    </source>
</evidence>
<proteinExistence type="predicted"/>
<dbReference type="RefSeq" id="WP_382176622.1">
    <property type="nucleotide sequence ID" value="NZ_JBHRXX010000007.1"/>
</dbReference>
<gene>
    <name evidence="14" type="ORF">ACFOPI_17630</name>
</gene>
<evidence type="ECO:0000256" key="2">
    <source>
        <dbReference type="ARBA" id="ARBA00004141"/>
    </source>
</evidence>
<evidence type="ECO:0000256" key="4">
    <source>
        <dbReference type="ARBA" id="ARBA00022553"/>
    </source>
</evidence>
<dbReference type="InterPro" id="IPR003594">
    <property type="entry name" value="HATPase_dom"/>
</dbReference>
<dbReference type="SUPFAM" id="SSF47384">
    <property type="entry name" value="Homodimeric domain of signal transducing histidine kinase"/>
    <property type="match status" value="1"/>
</dbReference>
<dbReference type="CDD" id="cd00130">
    <property type="entry name" value="PAS"/>
    <property type="match status" value="1"/>
</dbReference>
<dbReference type="EC" id="2.7.13.3" evidence="3"/>
<dbReference type="InterPro" id="IPR003018">
    <property type="entry name" value="GAF"/>
</dbReference>
<dbReference type="SMART" id="SM00388">
    <property type="entry name" value="HisKA"/>
    <property type="match status" value="1"/>
</dbReference>
<evidence type="ECO:0000256" key="6">
    <source>
        <dbReference type="ARBA" id="ARBA00022692"/>
    </source>
</evidence>
<dbReference type="SUPFAM" id="SSF55781">
    <property type="entry name" value="GAF domain-like"/>
    <property type="match status" value="1"/>
</dbReference>
<dbReference type="InterPro" id="IPR036097">
    <property type="entry name" value="HisK_dim/P_sf"/>
</dbReference>
<dbReference type="Gene3D" id="3.30.450.20">
    <property type="entry name" value="PAS domain"/>
    <property type="match status" value="1"/>
</dbReference>
<keyword evidence="4" id="KW-0597">Phosphoprotein</keyword>
<dbReference type="Gene3D" id="3.30.450.40">
    <property type="match status" value="1"/>
</dbReference>
<keyword evidence="12" id="KW-0472">Membrane</keyword>
<keyword evidence="8" id="KW-0418">Kinase</keyword>
<evidence type="ECO:0000313" key="14">
    <source>
        <dbReference type="EMBL" id="MFC3685428.1"/>
    </source>
</evidence>
<dbReference type="CDD" id="cd00082">
    <property type="entry name" value="HisKA"/>
    <property type="match status" value="1"/>
</dbReference>
<comment type="catalytic activity">
    <reaction evidence="1">
        <text>ATP + protein L-histidine = ADP + protein N-phospho-L-histidine.</text>
        <dbReference type="EC" id="2.7.13.3"/>
    </reaction>
</comment>
<dbReference type="InterPro" id="IPR050351">
    <property type="entry name" value="BphY/WalK/GraS-like"/>
</dbReference>
<dbReference type="PROSITE" id="PS50109">
    <property type="entry name" value="HIS_KIN"/>
    <property type="match status" value="1"/>
</dbReference>
<dbReference type="PRINTS" id="PR00344">
    <property type="entry name" value="BCTRLSENSOR"/>
</dbReference>
<dbReference type="CDD" id="cd00075">
    <property type="entry name" value="HATPase"/>
    <property type="match status" value="1"/>
</dbReference>
<evidence type="ECO:0000256" key="11">
    <source>
        <dbReference type="ARBA" id="ARBA00023012"/>
    </source>
</evidence>
<dbReference type="Proteomes" id="UP001595729">
    <property type="component" value="Unassembled WGS sequence"/>
</dbReference>
<keyword evidence="9 14" id="KW-0067">ATP-binding</keyword>
<dbReference type="InterPro" id="IPR035965">
    <property type="entry name" value="PAS-like_dom_sf"/>
</dbReference>
<reference evidence="15" key="1">
    <citation type="journal article" date="2019" name="Int. J. Syst. Evol. Microbiol.">
        <title>The Global Catalogue of Microorganisms (GCM) 10K type strain sequencing project: providing services to taxonomists for standard genome sequencing and annotation.</title>
        <authorList>
            <consortium name="The Broad Institute Genomics Platform"/>
            <consortium name="The Broad Institute Genome Sequencing Center for Infectious Disease"/>
            <person name="Wu L."/>
            <person name="Ma J."/>
        </authorList>
    </citation>
    <scope>NUCLEOTIDE SEQUENCE [LARGE SCALE GENOMIC DNA]</scope>
    <source>
        <strain evidence="15">KCTC 42501</strain>
    </source>
</reference>
<dbReference type="EMBL" id="JBHRXX010000007">
    <property type="protein sequence ID" value="MFC3685428.1"/>
    <property type="molecule type" value="Genomic_DNA"/>
</dbReference>
<keyword evidence="11" id="KW-0902">Two-component regulatory system</keyword>
<keyword evidence="15" id="KW-1185">Reference proteome</keyword>
<evidence type="ECO:0000259" key="13">
    <source>
        <dbReference type="PROSITE" id="PS50109"/>
    </source>
</evidence>
<dbReference type="InterPro" id="IPR036890">
    <property type="entry name" value="HATPase_C_sf"/>
</dbReference>
<dbReference type="Gene3D" id="1.10.287.130">
    <property type="match status" value="1"/>
</dbReference>
<dbReference type="InterPro" id="IPR000014">
    <property type="entry name" value="PAS"/>
</dbReference>
<evidence type="ECO:0000313" key="15">
    <source>
        <dbReference type="Proteomes" id="UP001595729"/>
    </source>
</evidence>
<dbReference type="Pfam" id="PF02518">
    <property type="entry name" value="HATPase_c"/>
    <property type="match status" value="1"/>
</dbReference>
<dbReference type="SUPFAM" id="SSF55874">
    <property type="entry name" value="ATPase domain of HSP90 chaperone/DNA topoisomerase II/histidine kinase"/>
    <property type="match status" value="1"/>
</dbReference>
<dbReference type="Pfam" id="PF08448">
    <property type="entry name" value="PAS_4"/>
    <property type="match status" value="1"/>
</dbReference>
<comment type="caution">
    <text evidence="14">The sequence shown here is derived from an EMBL/GenBank/DDBJ whole genome shotgun (WGS) entry which is preliminary data.</text>
</comment>
<dbReference type="Gene3D" id="3.30.565.10">
    <property type="entry name" value="Histidine kinase-like ATPase, C-terminal domain"/>
    <property type="match status" value="1"/>
</dbReference>
<keyword evidence="10" id="KW-1133">Transmembrane helix</keyword>
<evidence type="ECO:0000256" key="10">
    <source>
        <dbReference type="ARBA" id="ARBA00022989"/>
    </source>
</evidence>
<evidence type="ECO:0000256" key="1">
    <source>
        <dbReference type="ARBA" id="ARBA00000085"/>
    </source>
</evidence>
<dbReference type="Pfam" id="PF01590">
    <property type="entry name" value="GAF"/>
    <property type="match status" value="1"/>
</dbReference>
<dbReference type="InterPro" id="IPR004358">
    <property type="entry name" value="Sig_transdc_His_kin-like_C"/>
</dbReference>
<name>A0ABV7W6I1_9BURK</name>
<dbReference type="SMART" id="SM00387">
    <property type="entry name" value="HATPase_c"/>
    <property type="match status" value="1"/>
</dbReference>
<dbReference type="Pfam" id="PF00512">
    <property type="entry name" value="HisKA"/>
    <property type="match status" value="1"/>
</dbReference>
<dbReference type="InterPro" id="IPR005467">
    <property type="entry name" value="His_kinase_dom"/>
</dbReference>
<dbReference type="InterPro" id="IPR003661">
    <property type="entry name" value="HisK_dim/P_dom"/>
</dbReference>
<evidence type="ECO:0000256" key="7">
    <source>
        <dbReference type="ARBA" id="ARBA00022741"/>
    </source>
</evidence>
<accession>A0ABV7W6I1</accession>
<dbReference type="PANTHER" id="PTHR42878">
    <property type="entry name" value="TWO-COMPONENT HISTIDINE KINASE"/>
    <property type="match status" value="1"/>
</dbReference>
<sequence>MEAAPPIPDEARRIAQLRSLGVLDSLPEEAFDHITALASAICETPIALISLVDENRQWFKSRVGLDEVQTPREVAFCAHAIHTPDQVMVVENAELDRRFHDNPLVIGHPDIRFYAGAPIVSGDGHALGTVCVIDRRSRTISEAQQSSLQSLAKLVMTLIEHDAQRRAQEAERAKAVARESEIQAALTAAGLDLLSFVDADYRYRYVNRCYLEYWARSESEIIGRRIPELMGERLFQDVVKGHFDHALAGQEVAYEALIDFPGTGPRTVQVSYLPVRSASGEVSGVVVRAHDIEKLRQREVRLQATVEQLEHKALELQRFIHIVSHDLREPINTISNFAGLLAEDPQMSASPAASRYLNFVLDGSQRIKVLLEDLVELLVLDRHAMGFSPVDINVLARHVQDDLRSSIDQSGALIEVSELLPVMGDATLLRILMQNLVANAIKFCPRDRLPVVRIETLARSDGRTSLRVLDNGIGIPEDQTERIFDLFTRLNNKRDFAGSGLGLSICRRIVDLHQGRIHVMSQVGAGSCFEVELSSAGSLPTSSAST</sequence>
<evidence type="ECO:0000256" key="12">
    <source>
        <dbReference type="ARBA" id="ARBA00023136"/>
    </source>
</evidence>